<dbReference type="CDD" id="cd01647">
    <property type="entry name" value="RT_LTR"/>
    <property type="match status" value="1"/>
</dbReference>
<comment type="caution">
    <text evidence="2">The sequence shown here is derived from an EMBL/GenBank/DDBJ whole genome shotgun (WGS) entry which is preliminary data.</text>
</comment>
<evidence type="ECO:0000313" key="2">
    <source>
        <dbReference type="EMBL" id="GKT33851.1"/>
    </source>
</evidence>
<sequence>ATVEEFSMKLSDPKATARSSFRQVPFHIQKEVKEMIDDLLEKEFITTSRSPYAAPLVIVDKKTGGVRICCDYKKLNQITVSDGYPIPRQDELFAALGGQKIFAALDLKSGYYNVKIQPESQHYMAFITPWGLYEWSRMPFGLKTAPSHFQRCVNSVLGGLIGPKCLVYLDDILVFGEDEGTFVKNLQEVLHRLAEVNLLLNYDKCQIGMREVKYLGFIVNSHGT</sequence>
<proteinExistence type="predicted"/>
<feature type="domain" description="Reverse transcriptase" evidence="1">
    <location>
        <begin position="40"/>
        <end position="219"/>
    </location>
</feature>
<dbReference type="Gene3D" id="3.30.70.270">
    <property type="match status" value="1"/>
</dbReference>
<dbReference type="Gene3D" id="3.10.10.10">
    <property type="entry name" value="HIV Type 1 Reverse Transcriptase, subunit A, domain 1"/>
    <property type="match status" value="1"/>
</dbReference>
<protein>
    <submittedName>
        <fullName evidence="2">Retrovirus-related Pol polyprotein from transposon 17.6</fullName>
    </submittedName>
</protein>
<dbReference type="Proteomes" id="UP001057375">
    <property type="component" value="Unassembled WGS sequence"/>
</dbReference>
<dbReference type="InterPro" id="IPR053134">
    <property type="entry name" value="RNA-dir_DNA_polymerase"/>
</dbReference>
<reference evidence="2" key="1">
    <citation type="submission" date="2022-03" db="EMBL/GenBank/DDBJ databases">
        <title>Draft genome sequence of Aduncisulcus paluster, a free-living microaerophilic Fornicata.</title>
        <authorList>
            <person name="Yuyama I."/>
            <person name="Kume K."/>
            <person name="Tamura T."/>
            <person name="Inagaki Y."/>
            <person name="Hashimoto T."/>
        </authorList>
    </citation>
    <scope>NUCLEOTIDE SEQUENCE</scope>
    <source>
        <strain evidence="2">NY0171</strain>
    </source>
</reference>
<evidence type="ECO:0000259" key="1">
    <source>
        <dbReference type="PROSITE" id="PS50878"/>
    </source>
</evidence>
<dbReference type="SUPFAM" id="SSF56672">
    <property type="entry name" value="DNA/RNA polymerases"/>
    <property type="match status" value="1"/>
</dbReference>
<dbReference type="PROSITE" id="PS50878">
    <property type="entry name" value="RT_POL"/>
    <property type="match status" value="1"/>
</dbReference>
<accession>A0ABQ5KMW8</accession>
<dbReference type="PANTHER" id="PTHR24559">
    <property type="entry name" value="TRANSPOSON TY3-I GAG-POL POLYPROTEIN"/>
    <property type="match status" value="1"/>
</dbReference>
<dbReference type="InterPro" id="IPR043128">
    <property type="entry name" value="Rev_trsase/Diguanyl_cyclase"/>
</dbReference>
<feature type="non-terminal residue" evidence="2">
    <location>
        <position position="1"/>
    </location>
</feature>
<dbReference type="InterPro" id="IPR043502">
    <property type="entry name" value="DNA/RNA_pol_sf"/>
</dbReference>
<keyword evidence="3" id="KW-1185">Reference proteome</keyword>
<organism evidence="2 3">
    <name type="scientific">Aduncisulcus paluster</name>
    <dbReference type="NCBI Taxonomy" id="2918883"/>
    <lineage>
        <taxon>Eukaryota</taxon>
        <taxon>Metamonada</taxon>
        <taxon>Carpediemonas-like organisms</taxon>
        <taxon>Aduncisulcus</taxon>
    </lineage>
</organism>
<gene>
    <name evidence="2" type="ORF">ADUPG1_002667</name>
</gene>
<evidence type="ECO:0000313" key="3">
    <source>
        <dbReference type="Proteomes" id="UP001057375"/>
    </source>
</evidence>
<dbReference type="Pfam" id="PF00078">
    <property type="entry name" value="RVT_1"/>
    <property type="match status" value="1"/>
</dbReference>
<dbReference type="InterPro" id="IPR000477">
    <property type="entry name" value="RT_dom"/>
</dbReference>
<dbReference type="PANTHER" id="PTHR24559:SF444">
    <property type="entry name" value="REVERSE TRANSCRIPTASE DOMAIN-CONTAINING PROTEIN"/>
    <property type="match status" value="1"/>
</dbReference>
<name>A0ABQ5KMW8_9EUKA</name>
<dbReference type="EMBL" id="BQXS01003214">
    <property type="protein sequence ID" value="GKT33851.1"/>
    <property type="molecule type" value="Genomic_DNA"/>
</dbReference>